<feature type="domain" description="HTH araC/xylS-type" evidence="4">
    <location>
        <begin position="280"/>
        <end position="378"/>
    </location>
</feature>
<proteinExistence type="predicted"/>
<keyword evidence="1" id="KW-0805">Transcription regulation</keyword>
<dbReference type="InterPro" id="IPR046335">
    <property type="entry name" value="LacI/GalR-like_sensor"/>
</dbReference>
<keyword evidence="6" id="KW-1185">Reference proteome</keyword>
<dbReference type="Proteomes" id="UP001500840">
    <property type="component" value="Unassembled WGS sequence"/>
</dbReference>
<sequence length="382" mass="42863">MPRVAVLVDTSTEWGRDLIRGITSYAQHHGPWQLQVEPRGRDNVLQLPSQWNGDGIIARVSNPKIAADLKSRHVPVINISGIELEGFSFPRVAIDYDATARLAWEHFQVRGFQRFAYVGPLHYSYIEKHADAFQEQIGADVATLERFHYIHESMGSEKWRKQRARIESWLQQLEKPIAVFAWGTSASCQLLDACWCMNIQVPDDVAVLAGAEDALIAQTTVPPMSAVLNPSKQMGYRAAERLANLMSGGTDSGEEERIAPIEIVTRRSTEVLAIKDPELSKAVRFIRENVFTELTVAKVAASVPMSVRSLQVKFRDAFGHPPLTEIHRLRIARVKELLASTDLPVASIAQATGFGTAAYMATMFKRQTEMTPLRYRLETRLR</sequence>
<name>A0ABP8MUT2_9BACT</name>
<dbReference type="Pfam" id="PF13377">
    <property type="entry name" value="Peripla_BP_3"/>
    <property type="match status" value="1"/>
</dbReference>
<dbReference type="PANTHER" id="PTHR30146">
    <property type="entry name" value="LACI-RELATED TRANSCRIPTIONAL REPRESSOR"/>
    <property type="match status" value="1"/>
</dbReference>
<dbReference type="InterPro" id="IPR028082">
    <property type="entry name" value="Peripla_BP_I"/>
</dbReference>
<evidence type="ECO:0000313" key="5">
    <source>
        <dbReference type="EMBL" id="GAA4454782.1"/>
    </source>
</evidence>
<dbReference type="SUPFAM" id="SSF53822">
    <property type="entry name" value="Periplasmic binding protein-like I"/>
    <property type="match status" value="1"/>
</dbReference>
<comment type="caution">
    <text evidence="5">The sequence shown here is derived from an EMBL/GenBank/DDBJ whole genome shotgun (WGS) entry which is preliminary data.</text>
</comment>
<dbReference type="InterPro" id="IPR054031">
    <property type="entry name" value="XylR_PBP1"/>
</dbReference>
<dbReference type="Pfam" id="PF22177">
    <property type="entry name" value="PBP1_XylR"/>
    <property type="match status" value="1"/>
</dbReference>
<dbReference type="Gene3D" id="1.10.10.60">
    <property type="entry name" value="Homeodomain-like"/>
    <property type="match status" value="1"/>
</dbReference>
<reference evidence="6" key="1">
    <citation type="journal article" date="2019" name="Int. J. Syst. Evol. Microbiol.">
        <title>The Global Catalogue of Microorganisms (GCM) 10K type strain sequencing project: providing services to taxonomists for standard genome sequencing and annotation.</title>
        <authorList>
            <consortium name="The Broad Institute Genomics Platform"/>
            <consortium name="The Broad Institute Genome Sequencing Center for Infectious Disease"/>
            <person name="Wu L."/>
            <person name="Ma J."/>
        </authorList>
    </citation>
    <scope>NUCLEOTIDE SEQUENCE [LARGE SCALE GENOMIC DNA]</scope>
    <source>
        <strain evidence="6">JCM 17759</strain>
    </source>
</reference>
<organism evidence="5 6">
    <name type="scientific">Novipirellula rosea</name>
    <dbReference type="NCBI Taxonomy" id="1031540"/>
    <lineage>
        <taxon>Bacteria</taxon>
        <taxon>Pseudomonadati</taxon>
        <taxon>Planctomycetota</taxon>
        <taxon>Planctomycetia</taxon>
        <taxon>Pirellulales</taxon>
        <taxon>Pirellulaceae</taxon>
        <taxon>Novipirellula</taxon>
    </lineage>
</organism>
<dbReference type="InterPro" id="IPR018060">
    <property type="entry name" value="HTH_AraC"/>
</dbReference>
<keyword evidence="2 5" id="KW-0238">DNA-binding</keyword>
<dbReference type="CDD" id="cd01543">
    <property type="entry name" value="PBP1_XylR"/>
    <property type="match status" value="1"/>
</dbReference>
<dbReference type="InterPro" id="IPR009057">
    <property type="entry name" value="Homeodomain-like_sf"/>
</dbReference>
<dbReference type="SMART" id="SM00342">
    <property type="entry name" value="HTH_ARAC"/>
    <property type="match status" value="1"/>
</dbReference>
<evidence type="ECO:0000313" key="6">
    <source>
        <dbReference type="Proteomes" id="UP001500840"/>
    </source>
</evidence>
<accession>A0ABP8MUT2</accession>
<dbReference type="EMBL" id="BAABGA010000035">
    <property type="protein sequence ID" value="GAA4454782.1"/>
    <property type="molecule type" value="Genomic_DNA"/>
</dbReference>
<evidence type="ECO:0000256" key="1">
    <source>
        <dbReference type="ARBA" id="ARBA00023015"/>
    </source>
</evidence>
<dbReference type="Gene3D" id="3.40.50.2300">
    <property type="match status" value="2"/>
</dbReference>
<dbReference type="Pfam" id="PF12833">
    <property type="entry name" value="HTH_18"/>
    <property type="match status" value="1"/>
</dbReference>
<evidence type="ECO:0000259" key="4">
    <source>
        <dbReference type="PROSITE" id="PS01124"/>
    </source>
</evidence>
<evidence type="ECO:0000256" key="3">
    <source>
        <dbReference type="ARBA" id="ARBA00023163"/>
    </source>
</evidence>
<keyword evidence="3" id="KW-0804">Transcription</keyword>
<dbReference type="PANTHER" id="PTHR30146:SF24">
    <property type="entry name" value="XYLOSE OPERON REGULATORY PROTEIN"/>
    <property type="match status" value="1"/>
</dbReference>
<evidence type="ECO:0000256" key="2">
    <source>
        <dbReference type="ARBA" id="ARBA00023125"/>
    </source>
</evidence>
<gene>
    <name evidence="5" type="ORF">GCM10023156_27760</name>
</gene>
<dbReference type="GO" id="GO:0003677">
    <property type="term" value="F:DNA binding"/>
    <property type="evidence" value="ECO:0007669"/>
    <property type="project" value="UniProtKB-KW"/>
</dbReference>
<dbReference type="PROSITE" id="PS01124">
    <property type="entry name" value="HTH_ARAC_FAMILY_2"/>
    <property type="match status" value="1"/>
</dbReference>
<protein>
    <submittedName>
        <fullName evidence="5">DNA-binding transcriptional regulator</fullName>
    </submittedName>
</protein>
<dbReference type="SUPFAM" id="SSF46689">
    <property type="entry name" value="Homeodomain-like"/>
    <property type="match status" value="2"/>
</dbReference>